<dbReference type="PANTHER" id="PTHR42742">
    <property type="entry name" value="TRANSCRIPTIONAL REPRESSOR MPRA"/>
    <property type="match status" value="1"/>
</dbReference>
<evidence type="ECO:0000256" key="4">
    <source>
        <dbReference type="ARBA" id="ARBA00022833"/>
    </source>
</evidence>
<organism evidence="8 9">
    <name type="scientific">Anaerococcus kampingae</name>
    <dbReference type="NCBI Taxonomy" id="3115614"/>
    <lineage>
        <taxon>Bacteria</taxon>
        <taxon>Bacillati</taxon>
        <taxon>Bacillota</taxon>
        <taxon>Tissierellia</taxon>
        <taxon>Tissierellales</taxon>
        <taxon>Peptoniphilaceae</taxon>
        <taxon>Anaerococcus</taxon>
    </lineage>
</organism>
<dbReference type="EMBL" id="JBGMEF010000045">
    <property type="protein sequence ID" value="MFO3668008.1"/>
    <property type="molecule type" value="Genomic_DNA"/>
</dbReference>
<dbReference type="RefSeq" id="WP_106461393.1">
    <property type="nucleotide sequence ID" value="NZ_JBGMEF010000045.1"/>
</dbReference>
<dbReference type="PANTHER" id="PTHR42742:SF3">
    <property type="entry name" value="FRUCTOKINASE"/>
    <property type="match status" value="1"/>
</dbReference>
<evidence type="ECO:0000313" key="8">
    <source>
        <dbReference type="EMBL" id="MFO3668008.1"/>
    </source>
</evidence>
<evidence type="ECO:0000256" key="6">
    <source>
        <dbReference type="ARBA" id="ARBA00038887"/>
    </source>
</evidence>
<reference evidence="8 9" key="1">
    <citation type="journal article" date="2025" name="Anaerobe">
        <title>Description of Anaerococcus kampingiae sp. nov., Anaerococcus groningensis sp. nov., Anaerococcus martiniensis sp. nov., and Anaerococcus cruorum sp. nov., isolated from human clinical specimens.</title>
        <authorList>
            <person name="Boiten K.E."/>
            <person name="Meijer J."/>
            <person name="van Wezel E.M."/>
            <person name="Veloo A.C.M."/>
        </authorList>
    </citation>
    <scope>NUCLEOTIDE SEQUENCE [LARGE SCALE GENOMIC DNA]</scope>
    <source>
        <strain evidence="8 9">ENR0874</strain>
    </source>
</reference>
<keyword evidence="3" id="KW-0479">Metal-binding</keyword>
<comment type="similarity">
    <text evidence="2">Belongs to the ROK (NagC/XylR) family.</text>
</comment>
<evidence type="ECO:0000256" key="3">
    <source>
        <dbReference type="ARBA" id="ARBA00022723"/>
    </source>
</evidence>
<dbReference type="SUPFAM" id="SSF53067">
    <property type="entry name" value="Actin-like ATPase domain"/>
    <property type="match status" value="1"/>
</dbReference>
<evidence type="ECO:0000313" key="9">
    <source>
        <dbReference type="Proteomes" id="UP001637994"/>
    </source>
</evidence>
<protein>
    <recommendedName>
        <fullName evidence="6">fructokinase</fullName>
        <ecNumber evidence="6">2.7.1.4</ecNumber>
    </recommendedName>
</protein>
<evidence type="ECO:0000256" key="2">
    <source>
        <dbReference type="ARBA" id="ARBA00006479"/>
    </source>
</evidence>
<evidence type="ECO:0000256" key="1">
    <source>
        <dbReference type="ARBA" id="ARBA00001946"/>
    </source>
</evidence>
<accession>A0ABW9MGQ2</accession>
<comment type="caution">
    <text evidence="8">The sequence shown here is derived from an EMBL/GenBank/DDBJ whole genome shotgun (WGS) entry which is preliminary data.</text>
</comment>
<name>A0ABW9MGQ2_9FIRM</name>
<dbReference type="Gene3D" id="3.30.420.40">
    <property type="match status" value="2"/>
</dbReference>
<keyword evidence="4" id="KW-0862">Zinc</keyword>
<proteinExistence type="inferred from homology"/>
<dbReference type="Proteomes" id="UP001637994">
    <property type="component" value="Unassembled WGS sequence"/>
</dbReference>
<dbReference type="InterPro" id="IPR043129">
    <property type="entry name" value="ATPase_NBD"/>
</dbReference>
<dbReference type="InterPro" id="IPR051804">
    <property type="entry name" value="Carb_Metab_Reg_Kinase/Isom"/>
</dbReference>
<dbReference type="CDD" id="cd24067">
    <property type="entry name" value="ASKHA_NBD_ROK_BsFRK-like"/>
    <property type="match status" value="1"/>
</dbReference>
<dbReference type="InterPro" id="IPR000600">
    <property type="entry name" value="ROK"/>
</dbReference>
<evidence type="ECO:0000256" key="5">
    <source>
        <dbReference type="ARBA" id="ARBA00022842"/>
    </source>
</evidence>
<dbReference type="EC" id="2.7.1.4" evidence="6"/>
<gene>
    <name evidence="8" type="ORF">ACCQ42_09610</name>
</gene>
<comment type="catalytic activity">
    <reaction evidence="7">
        <text>D-fructose + ATP = D-fructose 6-phosphate + ADP + H(+)</text>
        <dbReference type="Rhea" id="RHEA:16125"/>
        <dbReference type="ChEBI" id="CHEBI:15378"/>
        <dbReference type="ChEBI" id="CHEBI:30616"/>
        <dbReference type="ChEBI" id="CHEBI:37721"/>
        <dbReference type="ChEBI" id="CHEBI:61527"/>
        <dbReference type="ChEBI" id="CHEBI:456216"/>
        <dbReference type="EC" id="2.7.1.4"/>
    </reaction>
</comment>
<keyword evidence="5" id="KW-0460">Magnesium</keyword>
<dbReference type="Pfam" id="PF00480">
    <property type="entry name" value="ROK"/>
    <property type="match status" value="1"/>
</dbReference>
<keyword evidence="9" id="KW-1185">Reference proteome</keyword>
<comment type="cofactor">
    <cofactor evidence="1">
        <name>Mg(2+)</name>
        <dbReference type="ChEBI" id="CHEBI:18420"/>
    </cofactor>
</comment>
<sequence>MYGAIEAGGTKMICAVSDENFNIIEKIQFPTTLPEENIKEMIDFFGKYDKALKAIGLGTFGPVDINPESKTYGYILNTPKKGWQNFDFVGSLEKGLGIDVYLTTDVNAAAYGELKEGAGKGQNSLAYYTFGTGVGGGVIQNKDFIGGRGHQELGHMIVNKHPDDKFEGICYAHGTCLEGLASGPSIEKRFGIPGKDLPIEDKFWDIEAYYIGQCVYNTVLAFNPDVIVLGGGVIQKEGLIEKVRDNYKKLMNDYISVENVDKYIVKPDRNGESAIIGALLLARDKAREKVG</sequence>
<evidence type="ECO:0000256" key="7">
    <source>
        <dbReference type="ARBA" id="ARBA00048451"/>
    </source>
</evidence>